<proteinExistence type="predicted"/>
<reference evidence="3" key="1">
    <citation type="journal article" date="2014" name="Int. J. Syst. Evol. Microbiol.">
        <title>Complete genome sequence of Corynebacterium casei LMG S-19264T (=DSM 44701T), isolated from a smear-ripened cheese.</title>
        <authorList>
            <consortium name="US DOE Joint Genome Institute (JGI-PGF)"/>
            <person name="Walter F."/>
            <person name="Albersmeier A."/>
            <person name="Kalinowski J."/>
            <person name="Ruckert C."/>
        </authorList>
    </citation>
    <scope>NUCLEOTIDE SEQUENCE</scope>
    <source>
        <strain evidence="3">CGMCC 1.15425</strain>
    </source>
</reference>
<accession>A0A917LPQ2</accession>
<gene>
    <name evidence="3" type="ORF">GCM10011403_03900</name>
</gene>
<organism evidence="3 4">
    <name type="scientific">Pseudohongiella nitratireducens</name>
    <dbReference type="NCBI Taxonomy" id="1768907"/>
    <lineage>
        <taxon>Bacteria</taxon>
        <taxon>Pseudomonadati</taxon>
        <taxon>Pseudomonadota</taxon>
        <taxon>Gammaproteobacteria</taxon>
        <taxon>Pseudomonadales</taxon>
        <taxon>Pseudohongiellaceae</taxon>
        <taxon>Pseudohongiella</taxon>
    </lineage>
</organism>
<evidence type="ECO:0000256" key="1">
    <source>
        <dbReference type="SAM" id="MobiDB-lite"/>
    </source>
</evidence>
<feature type="region of interest" description="Disordered" evidence="1">
    <location>
        <begin position="148"/>
        <end position="173"/>
    </location>
</feature>
<name>A0A917LPQ2_9GAMM</name>
<keyword evidence="2" id="KW-1133">Transmembrane helix</keyword>
<keyword evidence="4" id="KW-1185">Reference proteome</keyword>
<dbReference type="OrthoDB" id="9151209at2"/>
<keyword evidence="2" id="KW-0812">Transmembrane</keyword>
<sequence length="246" mass="27395">MSLQSRWQQAATSFNARPVSEKWIITAAVIGVLVWLYYLFILTGQNTQVTALNRQLMTARASLVSMEQREQVARQAAIDDPNQAVRLRIERAMAEQERLDGLLTELAGNLVTPQAMTRLLTSMLQETGGIELVRVENLAPMPMRNTMAEQSAAAEANDTAEGQGDAAEPAQASGTLNQTRQQVFQHSLVLELQGDFLSLIEYLGRVESFAASFFWDELTIEQETWPNARIRLQLHTLSTEEGFVGV</sequence>
<evidence type="ECO:0008006" key="5">
    <source>
        <dbReference type="Google" id="ProtNLM"/>
    </source>
</evidence>
<feature type="transmembrane region" description="Helical" evidence="2">
    <location>
        <begin position="23"/>
        <end position="44"/>
    </location>
</feature>
<evidence type="ECO:0000256" key="2">
    <source>
        <dbReference type="SAM" id="Phobius"/>
    </source>
</evidence>
<protein>
    <recommendedName>
        <fullName evidence="5">MSHA biogenesis protein MshJ</fullName>
    </recommendedName>
</protein>
<comment type="caution">
    <text evidence="3">The sequence shown here is derived from an EMBL/GenBank/DDBJ whole genome shotgun (WGS) entry which is preliminary data.</text>
</comment>
<dbReference type="RefSeq" id="WP_068812049.1">
    <property type="nucleotide sequence ID" value="NZ_BMIY01000002.1"/>
</dbReference>
<dbReference type="Proteomes" id="UP000627715">
    <property type="component" value="Unassembled WGS sequence"/>
</dbReference>
<dbReference type="EMBL" id="BMIY01000002">
    <property type="protein sequence ID" value="GGG50020.1"/>
    <property type="molecule type" value="Genomic_DNA"/>
</dbReference>
<evidence type="ECO:0000313" key="3">
    <source>
        <dbReference type="EMBL" id="GGG50020.1"/>
    </source>
</evidence>
<reference evidence="3" key="2">
    <citation type="submission" date="2020-09" db="EMBL/GenBank/DDBJ databases">
        <authorList>
            <person name="Sun Q."/>
            <person name="Zhou Y."/>
        </authorList>
    </citation>
    <scope>NUCLEOTIDE SEQUENCE</scope>
    <source>
        <strain evidence="3">CGMCC 1.15425</strain>
    </source>
</reference>
<keyword evidence="2" id="KW-0472">Membrane</keyword>
<evidence type="ECO:0000313" key="4">
    <source>
        <dbReference type="Proteomes" id="UP000627715"/>
    </source>
</evidence>
<dbReference type="AlphaFoldDB" id="A0A917LPQ2"/>